<evidence type="ECO:0000256" key="5">
    <source>
        <dbReference type="SAM" id="MobiDB-lite"/>
    </source>
</evidence>
<name>A0A9W8AV58_9FUNG</name>
<keyword evidence="2" id="KW-0805">Transcription regulation</keyword>
<evidence type="ECO:0000256" key="3">
    <source>
        <dbReference type="ARBA" id="ARBA00023163"/>
    </source>
</evidence>
<evidence type="ECO:0000313" key="6">
    <source>
        <dbReference type="EMBL" id="KAJ1963313.1"/>
    </source>
</evidence>
<dbReference type="Proteomes" id="UP001150925">
    <property type="component" value="Unassembled WGS sequence"/>
</dbReference>
<dbReference type="GO" id="GO:0003713">
    <property type="term" value="F:transcription coactivator activity"/>
    <property type="evidence" value="ECO:0007669"/>
    <property type="project" value="TreeGrafter"/>
</dbReference>
<dbReference type="InterPro" id="IPR024738">
    <property type="entry name" value="Hfi1/Tada1"/>
</dbReference>
<dbReference type="OrthoDB" id="10264870at2759"/>
<comment type="subcellular location">
    <subcellularLocation>
        <location evidence="1">Nucleus</location>
    </subcellularLocation>
</comment>
<evidence type="ECO:0000256" key="2">
    <source>
        <dbReference type="ARBA" id="ARBA00023015"/>
    </source>
</evidence>
<dbReference type="GO" id="GO:0000124">
    <property type="term" value="C:SAGA complex"/>
    <property type="evidence" value="ECO:0007669"/>
    <property type="project" value="TreeGrafter"/>
</dbReference>
<dbReference type="PANTHER" id="PTHR21277:SF5">
    <property type="entry name" value="TRANSCRIPTIONAL ADAPTER 1"/>
    <property type="match status" value="1"/>
</dbReference>
<evidence type="ECO:0000313" key="7">
    <source>
        <dbReference type="Proteomes" id="UP001150925"/>
    </source>
</evidence>
<dbReference type="EMBL" id="JANBPY010000842">
    <property type="protein sequence ID" value="KAJ1963313.1"/>
    <property type="molecule type" value="Genomic_DNA"/>
</dbReference>
<gene>
    <name evidence="6" type="ORF">IWQ62_003255</name>
</gene>
<dbReference type="AlphaFoldDB" id="A0A9W8AV58"/>
<proteinExistence type="predicted"/>
<sequence length="386" mass="42319">MPPSIVDNGTHPTGRWDALAIKQQLADALGENGPLYWRALTDFITGKLNRQEFDFYANLYIPADQVHLHNSFILATIHNAHHNDQPPDVECTVEWSRKRKYGDGGTLNGTAEDENDEDAVLDIAKQQKIRRKNLKQLIQSMSKADRRMIRQLLKKQEPKTSVSAPTALVTQANRRPVIPVSIQQITSSAVTDYARGVQAPLCFDEKGIPDVESFRDRLVATTLEHGLLDGVANDAVEVLLYGLDAYLRNILSNCFTKVRVNRSTGIRYQHYSTNSIPSQTTLRLNDLLFALEISPHVLTETPLSVERLGSSALYASDSDGEECSSTAMCRNPPLGSPHSSGTSKPLTNGNAVVPFGYKSPQLTVKSSSGLARHATAVGSTPPSSTT</sequence>
<reference evidence="6" key="1">
    <citation type="submission" date="2022-07" db="EMBL/GenBank/DDBJ databases">
        <title>Phylogenomic reconstructions and comparative analyses of Kickxellomycotina fungi.</title>
        <authorList>
            <person name="Reynolds N.K."/>
            <person name="Stajich J.E."/>
            <person name="Barry K."/>
            <person name="Grigoriev I.V."/>
            <person name="Crous P."/>
            <person name="Smith M.E."/>
        </authorList>
    </citation>
    <scope>NUCLEOTIDE SEQUENCE</scope>
    <source>
        <strain evidence="6">RSA 1196</strain>
    </source>
</reference>
<dbReference type="Pfam" id="PF12767">
    <property type="entry name" value="SAGA-Tad1"/>
    <property type="match status" value="1"/>
</dbReference>
<evidence type="ECO:0000256" key="4">
    <source>
        <dbReference type="ARBA" id="ARBA00023242"/>
    </source>
</evidence>
<dbReference type="PANTHER" id="PTHR21277">
    <property type="entry name" value="TRANSCRIPTIONAL ADAPTER 1"/>
    <property type="match status" value="1"/>
</dbReference>
<feature type="compositionally biased region" description="Polar residues" evidence="5">
    <location>
        <begin position="377"/>
        <end position="386"/>
    </location>
</feature>
<accession>A0A9W8AV58</accession>
<keyword evidence="7" id="KW-1185">Reference proteome</keyword>
<keyword evidence="3" id="KW-0804">Transcription</keyword>
<protein>
    <recommendedName>
        <fullName evidence="8">Transcriptional coactivator HFI1/ADA1</fullName>
    </recommendedName>
</protein>
<dbReference type="GO" id="GO:0006357">
    <property type="term" value="P:regulation of transcription by RNA polymerase II"/>
    <property type="evidence" value="ECO:0007669"/>
    <property type="project" value="TreeGrafter"/>
</dbReference>
<keyword evidence="4" id="KW-0539">Nucleus</keyword>
<organism evidence="6 7">
    <name type="scientific">Dispira parvispora</name>
    <dbReference type="NCBI Taxonomy" id="1520584"/>
    <lineage>
        <taxon>Eukaryota</taxon>
        <taxon>Fungi</taxon>
        <taxon>Fungi incertae sedis</taxon>
        <taxon>Zoopagomycota</taxon>
        <taxon>Kickxellomycotina</taxon>
        <taxon>Dimargaritomycetes</taxon>
        <taxon>Dimargaritales</taxon>
        <taxon>Dimargaritaceae</taxon>
        <taxon>Dispira</taxon>
    </lineage>
</organism>
<evidence type="ECO:0008006" key="8">
    <source>
        <dbReference type="Google" id="ProtNLM"/>
    </source>
</evidence>
<comment type="caution">
    <text evidence="6">The sequence shown here is derived from an EMBL/GenBank/DDBJ whole genome shotgun (WGS) entry which is preliminary data.</text>
</comment>
<feature type="compositionally biased region" description="Polar residues" evidence="5">
    <location>
        <begin position="337"/>
        <end position="350"/>
    </location>
</feature>
<feature type="region of interest" description="Disordered" evidence="5">
    <location>
        <begin position="366"/>
        <end position="386"/>
    </location>
</feature>
<feature type="region of interest" description="Disordered" evidence="5">
    <location>
        <begin position="324"/>
        <end position="352"/>
    </location>
</feature>
<dbReference type="GO" id="GO:0005634">
    <property type="term" value="C:nucleus"/>
    <property type="evidence" value="ECO:0007669"/>
    <property type="project" value="UniProtKB-SubCell"/>
</dbReference>
<evidence type="ECO:0000256" key="1">
    <source>
        <dbReference type="ARBA" id="ARBA00004123"/>
    </source>
</evidence>
<dbReference type="CDD" id="cd22933">
    <property type="entry name" value="HFD_HFI1"/>
    <property type="match status" value="1"/>
</dbReference>